<organism evidence="2 3">
    <name type="scientific">Nocardia iowensis</name>
    <dbReference type="NCBI Taxonomy" id="204891"/>
    <lineage>
        <taxon>Bacteria</taxon>
        <taxon>Bacillati</taxon>
        <taxon>Actinomycetota</taxon>
        <taxon>Actinomycetes</taxon>
        <taxon>Mycobacteriales</taxon>
        <taxon>Nocardiaceae</taxon>
        <taxon>Nocardia</taxon>
    </lineage>
</organism>
<keyword evidence="3" id="KW-1185">Reference proteome</keyword>
<dbReference type="EMBL" id="CP078145">
    <property type="protein sequence ID" value="QXN93497.1"/>
    <property type="molecule type" value="Genomic_DNA"/>
</dbReference>
<evidence type="ECO:0000313" key="3">
    <source>
        <dbReference type="Proteomes" id="UP000694257"/>
    </source>
</evidence>
<sequence>MLDDLDRPETTHEHVRGIVMGLIDELEMLVRESALAMLTLASDGKATASQDAPTPAQARHTDAEEVPGH</sequence>
<accession>A0ABX8RXB5</accession>
<feature type="compositionally biased region" description="Basic and acidic residues" evidence="1">
    <location>
        <begin position="59"/>
        <end position="69"/>
    </location>
</feature>
<evidence type="ECO:0000256" key="1">
    <source>
        <dbReference type="SAM" id="MobiDB-lite"/>
    </source>
</evidence>
<dbReference type="Proteomes" id="UP000694257">
    <property type="component" value="Chromosome"/>
</dbReference>
<name>A0ABX8RXB5_NOCIO</name>
<evidence type="ECO:0000313" key="2">
    <source>
        <dbReference type="EMBL" id="QXN93497.1"/>
    </source>
</evidence>
<dbReference type="RefSeq" id="WP_218475546.1">
    <property type="nucleotide sequence ID" value="NZ_BAABJN010000001.1"/>
</dbReference>
<feature type="region of interest" description="Disordered" evidence="1">
    <location>
        <begin position="43"/>
        <end position="69"/>
    </location>
</feature>
<reference evidence="2 3" key="1">
    <citation type="submission" date="2021-07" db="EMBL/GenBank/DDBJ databases">
        <title>Whole Genome Sequence of Nocardia Iowensis.</title>
        <authorList>
            <person name="Lamm A."/>
            <person name="Collins-Fairclough A.M."/>
            <person name="Bunk B."/>
            <person name="Sproer C."/>
        </authorList>
    </citation>
    <scope>NUCLEOTIDE SEQUENCE [LARGE SCALE GENOMIC DNA]</scope>
    <source>
        <strain evidence="2 3">NRRL 5646</strain>
    </source>
</reference>
<gene>
    <name evidence="2" type="ORF">KV110_10670</name>
</gene>
<protein>
    <submittedName>
        <fullName evidence="2">Uncharacterized protein</fullName>
    </submittedName>
</protein>
<proteinExistence type="predicted"/>